<accession>A0A371IPB0</accession>
<organism evidence="3 4">
    <name type="scientific">Criibacterium bergeronii</name>
    <dbReference type="NCBI Taxonomy" id="1871336"/>
    <lineage>
        <taxon>Bacteria</taxon>
        <taxon>Bacillati</taxon>
        <taxon>Bacillota</taxon>
        <taxon>Clostridia</taxon>
        <taxon>Peptostreptococcales</taxon>
        <taxon>Filifactoraceae</taxon>
        <taxon>Criibacterium</taxon>
    </lineage>
</organism>
<protein>
    <submittedName>
        <fullName evidence="3">S-layer homology domain-containing protein</fullName>
    </submittedName>
</protein>
<dbReference type="RefSeq" id="WP_068911726.1">
    <property type="nucleotide sequence ID" value="NZ_MBEW02000001.1"/>
</dbReference>
<dbReference type="PROSITE" id="PS51272">
    <property type="entry name" value="SLH"/>
    <property type="match status" value="2"/>
</dbReference>
<dbReference type="InterPro" id="IPR001119">
    <property type="entry name" value="SLH_dom"/>
</dbReference>
<dbReference type="EMBL" id="MBEW02000001">
    <property type="protein sequence ID" value="RDY22321.1"/>
    <property type="molecule type" value="Genomic_DNA"/>
</dbReference>
<dbReference type="PANTHER" id="PTHR43308">
    <property type="entry name" value="OUTER MEMBRANE PROTEIN ALPHA-RELATED"/>
    <property type="match status" value="1"/>
</dbReference>
<evidence type="ECO:0000313" key="3">
    <source>
        <dbReference type="EMBL" id="RDY22321.1"/>
    </source>
</evidence>
<proteinExistence type="predicted"/>
<evidence type="ECO:0000313" key="4">
    <source>
        <dbReference type="Proteomes" id="UP000093352"/>
    </source>
</evidence>
<comment type="caution">
    <text evidence="3">The sequence shown here is derived from an EMBL/GenBank/DDBJ whole genome shotgun (WGS) entry which is preliminary data.</text>
</comment>
<keyword evidence="4" id="KW-1185">Reference proteome</keyword>
<feature type="domain" description="SLH" evidence="2">
    <location>
        <begin position="79"/>
        <end position="142"/>
    </location>
</feature>
<evidence type="ECO:0000256" key="1">
    <source>
        <dbReference type="ARBA" id="ARBA00022737"/>
    </source>
</evidence>
<feature type="domain" description="SLH" evidence="2">
    <location>
        <begin position="144"/>
        <end position="207"/>
    </location>
</feature>
<dbReference type="Pfam" id="PF00395">
    <property type="entry name" value="SLH"/>
    <property type="match status" value="2"/>
</dbReference>
<dbReference type="InterPro" id="IPR051465">
    <property type="entry name" value="Cell_Envelope_Struct_Comp"/>
</dbReference>
<dbReference type="PANTHER" id="PTHR43308:SF1">
    <property type="entry name" value="OUTER MEMBRANE PROTEIN ALPHA"/>
    <property type="match status" value="1"/>
</dbReference>
<keyword evidence="1" id="KW-0677">Repeat</keyword>
<reference evidence="3 4" key="1">
    <citation type="journal article" date="2016" name="Genome Announc.">
        <title>Draft Genome Sequence of Criibacterium bergeronii gen. nov., sp. nov., Strain CCRI-22567T, Isolated from a Vaginal Sample from a Woman with Bacterial Vaginosis.</title>
        <authorList>
            <person name="Maheux A.F."/>
            <person name="Berube E."/>
            <person name="Boudreau D.K."/>
            <person name="Raymond F."/>
            <person name="Corbeil J."/>
            <person name="Roy P.H."/>
            <person name="Boissinot M."/>
            <person name="Omar R.F."/>
        </authorList>
    </citation>
    <scope>NUCLEOTIDE SEQUENCE [LARGE SCALE GENOMIC DNA]</scope>
    <source>
        <strain evidence="3 4">CCRI-22567</strain>
    </source>
</reference>
<evidence type="ECO:0000259" key="2">
    <source>
        <dbReference type="PROSITE" id="PS51272"/>
    </source>
</evidence>
<name>A0A371IPB0_9FIRM</name>
<dbReference type="STRING" id="1871336.BBG48_01260"/>
<gene>
    <name evidence="3" type="ORF">BBG48_000990</name>
</gene>
<dbReference type="Proteomes" id="UP000093352">
    <property type="component" value="Unassembled WGS sequence"/>
</dbReference>
<dbReference type="AlphaFoldDB" id="A0A371IPB0"/>
<sequence length="331" mass="37519">MKKNKIALILALSIGLGMSYGPVISFAQIASWAKPSYDYLNSKKILPVKLRDTDFSQNITRQEFTQLITTFLLANKSYNLDDYSKSIYKDVNDKFINLASSIGITSGYTDGTFKPDLSITRAEAASIAFRAEKILSPNISGTTPSAFKDYKFIQEWAADAVGYMSTNNIMSGFPDGSFKPSNNITRQEAIVLTKNLANKKSSTSLTNIYDFVKDDEYMKKTEYEFIFSNLPSGIKFKQEQIKQAVFDTFKEERDTIYKSFTDDATANHFNAKTSPNLAFAYDRSYYVFGIEQRTNINGKTEQRVFMSTLAKQGETFTIEKEKAYSSWFVMQ</sequence>